<dbReference type="AlphaFoldDB" id="A0A0D2L4K3"/>
<dbReference type="OrthoDB" id="3152464at2759"/>
<name>A0A0D2L4K3_HYPSF</name>
<feature type="non-terminal residue" evidence="2">
    <location>
        <position position="1"/>
    </location>
</feature>
<reference evidence="3" key="1">
    <citation type="submission" date="2014-04" db="EMBL/GenBank/DDBJ databases">
        <title>Evolutionary Origins and Diversification of the Mycorrhizal Mutualists.</title>
        <authorList>
            <consortium name="DOE Joint Genome Institute"/>
            <consortium name="Mycorrhizal Genomics Consortium"/>
            <person name="Kohler A."/>
            <person name="Kuo A."/>
            <person name="Nagy L.G."/>
            <person name="Floudas D."/>
            <person name="Copeland A."/>
            <person name="Barry K.W."/>
            <person name="Cichocki N."/>
            <person name="Veneault-Fourrey C."/>
            <person name="LaButti K."/>
            <person name="Lindquist E.A."/>
            <person name="Lipzen A."/>
            <person name="Lundell T."/>
            <person name="Morin E."/>
            <person name="Murat C."/>
            <person name="Riley R."/>
            <person name="Ohm R."/>
            <person name="Sun H."/>
            <person name="Tunlid A."/>
            <person name="Henrissat B."/>
            <person name="Grigoriev I.V."/>
            <person name="Hibbett D.S."/>
            <person name="Martin F."/>
        </authorList>
    </citation>
    <scope>NUCLEOTIDE SEQUENCE [LARGE SCALE GENOMIC DNA]</scope>
    <source>
        <strain evidence="3">FD-334 SS-4</strain>
    </source>
</reference>
<dbReference type="EMBL" id="KN817555">
    <property type="protein sequence ID" value="KJA21727.1"/>
    <property type="molecule type" value="Genomic_DNA"/>
</dbReference>
<dbReference type="OMA" id="PNIANSC"/>
<dbReference type="InterPro" id="IPR046496">
    <property type="entry name" value="DUF6589"/>
</dbReference>
<dbReference type="Pfam" id="PF20231">
    <property type="entry name" value="DUF6589"/>
    <property type="match status" value="1"/>
</dbReference>
<feature type="domain" description="DUF6589" evidence="1">
    <location>
        <begin position="2"/>
        <end position="79"/>
    </location>
</feature>
<protein>
    <recommendedName>
        <fullName evidence="1">DUF6589 domain-containing protein</fullName>
    </recommendedName>
</protein>
<accession>A0A0D2L4K3</accession>
<feature type="non-terminal residue" evidence="2">
    <location>
        <position position="142"/>
    </location>
</feature>
<proteinExistence type="predicted"/>
<evidence type="ECO:0000313" key="3">
    <source>
        <dbReference type="Proteomes" id="UP000054270"/>
    </source>
</evidence>
<evidence type="ECO:0000259" key="1">
    <source>
        <dbReference type="Pfam" id="PF20231"/>
    </source>
</evidence>
<gene>
    <name evidence="2" type="ORF">HYPSUDRAFT_112390</name>
</gene>
<dbReference type="Proteomes" id="UP000054270">
    <property type="component" value="Unassembled WGS sequence"/>
</dbReference>
<evidence type="ECO:0000313" key="2">
    <source>
        <dbReference type="EMBL" id="KJA21727.1"/>
    </source>
</evidence>
<keyword evidence="3" id="KW-1185">Reference proteome</keyword>
<organism evidence="2 3">
    <name type="scientific">Hypholoma sublateritium (strain FD-334 SS-4)</name>
    <dbReference type="NCBI Taxonomy" id="945553"/>
    <lineage>
        <taxon>Eukaryota</taxon>
        <taxon>Fungi</taxon>
        <taxon>Dikarya</taxon>
        <taxon>Basidiomycota</taxon>
        <taxon>Agaricomycotina</taxon>
        <taxon>Agaricomycetes</taxon>
        <taxon>Agaricomycetidae</taxon>
        <taxon>Agaricales</taxon>
        <taxon>Agaricineae</taxon>
        <taxon>Strophariaceae</taxon>
        <taxon>Hypholoma</taxon>
    </lineage>
</organism>
<sequence length="142" mass="15872">SDIMCDNQLLNLSGLQGHSMPVDLNVEHIIGELKELLHAKGLEATWDRLGDVSLAIDYLNFIKRLVSVVMKLSHKNRSHSDVDTAHLVKKVADLAHEQGLQIFNPHHVENPQMNEVVNVLTTGMQKILSSTLATFNKRVMAM</sequence>